<keyword evidence="3" id="KW-1185">Reference proteome</keyword>
<dbReference type="OMA" id="NDLAFCY"/>
<dbReference type="InterPro" id="IPR052945">
    <property type="entry name" value="Mitotic_Regulator"/>
</dbReference>
<evidence type="ECO:0000256" key="1">
    <source>
        <dbReference type="SAM" id="MobiDB-lite"/>
    </source>
</evidence>
<dbReference type="AlphaFoldDB" id="A0A1X2HL84"/>
<dbReference type="InParanoid" id="A0A1X2HL84"/>
<accession>A0A1X2HL84</accession>
<dbReference type="InterPro" id="IPR006597">
    <property type="entry name" value="Sel1-like"/>
</dbReference>
<feature type="compositionally biased region" description="Basic and acidic residues" evidence="1">
    <location>
        <begin position="1"/>
        <end position="16"/>
    </location>
</feature>
<dbReference type="OrthoDB" id="2148946at2759"/>
<feature type="region of interest" description="Disordered" evidence="1">
    <location>
        <begin position="1"/>
        <end position="24"/>
    </location>
</feature>
<comment type="caution">
    <text evidence="2">The sequence shown here is derived from an EMBL/GenBank/DDBJ whole genome shotgun (WGS) entry which is preliminary data.</text>
</comment>
<dbReference type="GO" id="GO:0032153">
    <property type="term" value="C:cell division site"/>
    <property type="evidence" value="ECO:0007669"/>
    <property type="project" value="TreeGrafter"/>
</dbReference>
<dbReference type="Pfam" id="PF08238">
    <property type="entry name" value="Sel1"/>
    <property type="match status" value="4"/>
</dbReference>
<dbReference type="EMBL" id="MCGN01000002">
    <property type="protein sequence ID" value="ORZ00175.1"/>
    <property type="molecule type" value="Genomic_DNA"/>
</dbReference>
<dbReference type="Proteomes" id="UP000242180">
    <property type="component" value="Unassembled WGS sequence"/>
</dbReference>
<organism evidence="2 3">
    <name type="scientific">Syncephalastrum racemosum</name>
    <name type="common">Filamentous fungus</name>
    <dbReference type="NCBI Taxonomy" id="13706"/>
    <lineage>
        <taxon>Eukaryota</taxon>
        <taxon>Fungi</taxon>
        <taxon>Fungi incertae sedis</taxon>
        <taxon>Mucoromycota</taxon>
        <taxon>Mucoromycotina</taxon>
        <taxon>Mucoromycetes</taxon>
        <taxon>Mucorales</taxon>
        <taxon>Syncephalastraceae</taxon>
        <taxon>Syncephalastrum</taxon>
    </lineage>
</organism>
<dbReference type="PANTHER" id="PTHR43628:SF1">
    <property type="entry name" value="CHITIN SYNTHASE REGULATORY FACTOR 2-RELATED"/>
    <property type="match status" value="1"/>
</dbReference>
<name>A0A1X2HL84_SYNRA</name>
<dbReference type="SMART" id="SM00671">
    <property type="entry name" value="SEL1"/>
    <property type="match status" value="3"/>
</dbReference>
<proteinExistence type="predicted"/>
<dbReference type="SUPFAM" id="SSF81901">
    <property type="entry name" value="HCP-like"/>
    <property type="match status" value="1"/>
</dbReference>
<dbReference type="InterPro" id="IPR011990">
    <property type="entry name" value="TPR-like_helical_dom_sf"/>
</dbReference>
<sequence length="220" mass="24727">MLKRVLPVDDSDKKSDPGSMTVVSPAQKTVDERQQAAIDQHVQKGIEFHELGQLEKATHHFRLAAKDESPVGMFLYGISLRHGWGCKLNTALAFQYLQKAAEHAIDGLQQKDDHSVEKMKDEYDALLASRKGELIMAIYELGVSFQQGWGVSRSRETAFYYFQIAAQLGDPDAQNEVAQCYYTGQGVKKDVRLAAQYYRKAAAQGRGIMGNSWIFKSKYD</sequence>
<dbReference type="STRING" id="13706.A0A1X2HL84"/>
<evidence type="ECO:0000313" key="3">
    <source>
        <dbReference type="Proteomes" id="UP000242180"/>
    </source>
</evidence>
<protein>
    <recommendedName>
        <fullName evidence="4">HCP-like protein</fullName>
    </recommendedName>
</protein>
<dbReference type="GO" id="GO:0010972">
    <property type="term" value="P:negative regulation of G2/M transition of mitotic cell cycle"/>
    <property type="evidence" value="ECO:0007669"/>
    <property type="project" value="TreeGrafter"/>
</dbReference>
<evidence type="ECO:0000313" key="2">
    <source>
        <dbReference type="EMBL" id="ORZ00175.1"/>
    </source>
</evidence>
<gene>
    <name evidence="2" type="ORF">BCR43DRAFT_468194</name>
</gene>
<evidence type="ECO:0008006" key="4">
    <source>
        <dbReference type="Google" id="ProtNLM"/>
    </source>
</evidence>
<dbReference type="Gene3D" id="1.25.40.10">
    <property type="entry name" value="Tetratricopeptide repeat domain"/>
    <property type="match status" value="1"/>
</dbReference>
<dbReference type="PANTHER" id="PTHR43628">
    <property type="entry name" value="ACTIVATOR OF C KINASE PROTEIN 1-RELATED"/>
    <property type="match status" value="1"/>
</dbReference>
<reference evidence="2 3" key="1">
    <citation type="submission" date="2016-07" db="EMBL/GenBank/DDBJ databases">
        <title>Pervasive Adenine N6-methylation of Active Genes in Fungi.</title>
        <authorList>
            <consortium name="DOE Joint Genome Institute"/>
            <person name="Mondo S.J."/>
            <person name="Dannebaum R.O."/>
            <person name="Kuo R.C."/>
            <person name="Labutti K."/>
            <person name="Haridas S."/>
            <person name="Kuo A."/>
            <person name="Salamov A."/>
            <person name="Ahrendt S.R."/>
            <person name="Lipzen A."/>
            <person name="Sullivan W."/>
            <person name="Andreopoulos W.B."/>
            <person name="Clum A."/>
            <person name="Lindquist E."/>
            <person name="Daum C."/>
            <person name="Ramamoorthy G.K."/>
            <person name="Gryganskyi A."/>
            <person name="Culley D."/>
            <person name="Magnuson J.K."/>
            <person name="James T.Y."/>
            <person name="O'Malley M.A."/>
            <person name="Stajich J.E."/>
            <person name="Spatafora J.W."/>
            <person name="Visel A."/>
            <person name="Grigoriev I.V."/>
        </authorList>
    </citation>
    <scope>NUCLEOTIDE SEQUENCE [LARGE SCALE GENOMIC DNA]</scope>
    <source>
        <strain evidence="2 3">NRRL 2496</strain>
    </source>
</reference>